<dbReference type="RefSeq" id="WP_031054647.1">
    <property type="nucleotide sequence ID" value="NZ_JBHSPX010000009.1"/>
</dbReference>
<evidence type="ECO:0000313" key="4">
    <source>
        <dbReference type="Proteomes" id="UP001596139"/>
    </source>
</evidence>
<comment type="similarity">
    <text evidence="1">Belongs to the Fes family.</text>
</comment>
<reference evidence="4" key="1">
    <citation type="journal article" date="2019" name="Int. J. Syst. Evol. Microbiol.">
        <title>The Global Catalogue of Microorganisms (GCM) 10K type strain sequencing project: providing services to taxonomists for standard genome sequencing and annotation.</title>
        <authorList>
            <consortium name="The Broad Institute Genomics Platform"/>
            <consortium name="The Broad Institute Genome Sequencing Center for Infectious Disease"/>
            <person name="Wu L."/>
            <person name="Ma J."/>
        </authorList>
    </citation>
    <scope>NUCLEOTIDE SEQUENCE [LARGE SCALE GENOMIC DNA]</scope>
    <source>
        <strain evidence="4">CGMCC 1.15180</strain>
    </source>
</reference>
<dbReference type="Gene3D" id="2.60.40.10">
    <property type="entry name" value="Immunoglobulins"/>
    <property type="match status" value="1"/>
</dbReference>
<dbReference type="InterPro" id="IPR021764">
    <property type="entry name" value="Enterochelin_esterase_N"/>
</dbReference>
<accession>A0ABW1MUM6</accession>
<protein>
    <submittedName>
        <fullName evidence="3">Enterochelin esterase domain-containing protein</fullName>
    </submittedName>
</protein>
<organism evidence="3 4">
    <name type="scientific">Streptomyces ochraceiscleroticus</name>
    <dbReference type="NCBI Taxonomy" id="47761"/>
    <lineage>
        <taxon>Bacteria</taxon>
        <taxon>Bacillati</taxon>
        <taxon>Actinomycetota</taxon>
        <taxon>Actinomycetes</taxon>
        <taxon>Kitasatosporales</taxon>
        <taxon>Streptomycetaceae</taxon>
        <taxon>Streptomyces</taxon>
    </lineage>
</organism>
<name>A0ABW1MUM6_9ACTN</name>
<keyword evidence="4" id="KW-1185">Reference proteome</keyword>
<proteinExistence type="inferred from homology"/>
<dbReference type="InterPro" id="IPR013783">
    <property type="entry name" value="Ig-like_fold"/>
</dbReference>
<feature type="domain" description="Enterochelin esterase N-terminal" evidence="2">
    <location>
        <begin position="67"/>
        <end position="178"/>
    </location>
</feature>
<evidence type="ECO:0000313" key="3">
    <source>
        <dbReference type="EMBL" id="MFC6067085.1"/>
    </source>
</evidence>
<dbReference type="Proteomes" id="UP001596139">
    <property type="component" value="Unassembled WGS sequence"/>
</dbReference>
<evidence type="ECO:0000256" key="1">
    <source>
        <dbReference type="ARBA" id="ARBA00024201"/>
    </source>
</evidence>
<dbReference type="SUPFAM" id="SSF81296">
    <property type="entry name" value="E set domains"/>
    <property type="match status" value="1"/>
</dbReference>
<dbReference type="Pfam" id="PF11806">
    <property type="entry name" value="Enterochelin_N"/>
    <property type="match status" value="1"/>
</dbReference>
<comment type="caution">
    <text evidence="3">The sequence shown here is derived from an EMBL/GenBank/DDBJ whole genome shotgun (WGS) entry which is preliminary data.</text>
</comment>
<dbReference type="InterPro" id="IPR014756">
    <property type="entry name" value="Ig_E-set"/>
</dbReference>
<gene>
    <name evidence="3" type="ORF">ACFP4F_31710</name>
</gene>
<sequence>MYVLDGPGVRDSRPSRTAGLCVERLAARLATAADAQRPALIADFWAEVERRGAPLVEQAAGSPGRYAVTFLWRGHRATCQVLLLADGLTDPGDLTSALLDRLPGTDVWHLTYLLPAGSGGAYRLAADISPGGPPADPGRLRQRLRALCVYAAADPLNSHPDAVTWSDSDGSVYAVPAAAG</sequence>
<evidence type="ECO:0000259" key="2">
    <source>
        <dbReference type="Pfam" id="PF11806"/>
    </source>
</evidence>
<dbReference type="EMBL" id="JBHSPX010000009">
    <property type="protein sequence ID" value="MFC6067085.1"/>
    <property type="molecule type" value="Genomic_DNA"/>
</dbReference>